<evidence type="ECO:0000313" key="2">
    <source>
        <dbReference type="EMBL" id="KFB76820.1"/>
    </source>
</evidence>
<keyword evidence="1" id="KW-1133">Transmembrane helix</keyword>
<dbReference type="AlphaFoldDB" id="A0A080M8L0"/>
<reference evidence="2" key="1">
    <citation type="submission" date="2014-02" db="EMBL/GenBank/DDBJ databases">
        <title>Expanding our view of genomic diversity in Candidatus Accumulibacter clades.</title>
        <authorList>
            <person name="Skennerton C.T."/>
            <person name="Barr J.J."/>
            <person name="Slater F.R."/>
            <person name="Bond P.L."/>
            <person name="Tyson G.W."/>
        </authorList>
    </citation>
    <scope>NUCLEOTIDE SEQUENCE [LARGE SCALE GENOMIC DNA]</scope>
</reference>
<name>A0A080M8L0_9PROT</name>
<gene>
    <name evidence="2" type="ORF">AW06_002090</name>
</gene>
<keyword evidence="3" id="KW-1185">Reference proteome</keyword>
<feature type="transmembrane region" description="Helical" evidence="1">
    <location>
        <begin position="63"/>
        <end position="81"/>
    </location>
</feature>
<organism evidence="2 3">
    <name type="scientific">Candidatus Accumulibacter cognatus</name>
    <dbReference type="NCBI Taxonomy" id="2954383"/>
    <lineage>
        <taxon>Bacteria</taxon>
        <taxon>Pseudomonadati</taxon>
        <taxon>Pseudomonadota</taxon>
        <taxon>Betaproteobacteria</taxon>
        <taxon>Candidatus Accumulibacter</taxon>
    </lineage>
</organism>
<proteinExistence type="predicted"/>
<dbReference type="STRING" id="1453999.AW06_002090"/>
<evidence type="ECO:0000256" key="1">
    <source>
        <dbReference type="SAM" id="Phobius"/>
    </source>
</evidence>
<dbReference type="EMBL" id="JDST02000044">
    <property type="protein sequence ID" value="KFB76820.1"/>
    <property type="molecule type" value="Genomic_DNA"/>
</dbReference>
<keyword evidence="1" id="KW-0812">Transmembrane</keyword>
<evidence type="ECO:0000313" key="3">
    <source>
        <dbReference type="Proteomes" id="UP000021315"/>
    </source>
</evidence>
<feature type="transmembrane region" description="Helical" evidence="1">
    <location>
        <begin position="87"/>
        <end position="109"/>
    </location>
</feature>
<comment type="caution">
    <text evidence="2">The sequence shown here is derived from an EMBL/GenBank/DDBJ whole genome shotgun (WGS) entry which is preliminary data.</text>
</comment>
<protein>
    <submittedName>
        <fullName evidence="2">NnrS protein</fullName>
    </submittedName>
</protein>
<dbReference type="Proteomes" id="UP000021315">
    <property type="component" value="Unassembled WGS sequence"/>
</dbReference>
<dbReference type="InterPro" id="IPR010266">
    <property type="entry name" value="NnrS"/>
</dbReference>
<keyword evidence="1" id="KW-0472">Membrane</keyword>
<feature type="transmembrane region" description="Helical" evidence="1">
    <location>
        <begin position="30"/>
        <end position="51"/>
    </location>
</feature>
<accession>A0A080M8L0</accession>
<sequence length="167" mass="18170">MQWVAFAFLRNGLPLPLVAGAPFVWHTHELLFGFTLAAVAGFARTAILEFTGPAFVPARPVRALFALWLASRAGFWSGAWLGLPILVVAGFAHLGLIAGLVALLAPLLFSDPERKHLSFLWALAAFTVLRCSRSLTHSRVVSGKPLLKIRQSWQARPKHPPETASQG</sequence>
<dbReference type="Pfam" id="PF05940">
    <property type="entry name" value="NnrS"/>
    <property type="match status" value="1"/>
</dbReference>